<dbReference type="EMBL" id="BAABIW010000016">
    <property type="protein sequence ID" value="GAA5028978.1"/>
    <property type="molecule type" value="Genomic_DNA"/>
</dbReference>
<organism evidence="3 4">
    <name type="scientific">Terrabacter aeriphilus</name>
    <dbReference type="NCBI Taxonomy" id="515662"/>
    <lineage>
        <taxon>Bacteria</taxon>
        <taxon>Bacillati</taxon>
        <taxon>Actinomycetota</taxon>
        <taxon>Actinomycetes</taxon>
        <taxon>Micrococcales</taxon>
        <taxon>Intrasporangiaceae</taxon>
        <taxon>Terrabacter</taxon>
    </lineage>
</organism>
<keyword evidence="2" id="KW-0472">Membrane</keyword>
<dbReference type="Proteomes" id="UP001500427">
    <property type="component" value="Unassembled WGS sequence"/>
</dbReference>
<sequence length="178" mass="18469">MTPEVRVPQLTRETGWPPGEPPRDVRAAPAVPREPWTARVTRRDLVAALVAVVVGGLFALASLPIMSGPWHPIADSAAGAVTGTATGMVLVAAFGVASGRFGADLVSRTRPGQERGMALYRGTVLAGTGACAAASVSASADVHPWMWVHAAWCLAAAAWLVRRGWSARRTAALAATGR</sequence>
<evidence type="ECO:0000256" key="2">
    <source>
        <dbReference type="SAM" id="Phobius"/>
    </source>
</evidence>
<feature type="transmembrane region" description="Helical" evidence="2">
    <location>
        <begin position="144"/>
        <end position="161"/>
    </location>
</feature>
<evidence type="ECO:0000256" key="1">
    <source>
        <dbReference type="SAM" id="MobiDB-lite"/>
    </source>
</evidence>
<evidence type="ECO:0000313" key="4">
    <source>
        <dbReference type="Proteomes" id="UP001500427"/>
    </source>
</evidence>
<protein>
    <submittedName>
        <fullName evidence="3">Uncharacterized protein</fullName>
    </submittedName>
</protein>
<feature type="region of interest" description="Disordered" evidence="1">
    <location>
        <begin position="1"/>
        <end position="30"/>
    </location>
</feature>
<proteinExistence type="predicted"/>
<keyword evidence="2" id="KW-0812">Transmembrane</keyword>
<feature type="transmembrane region" description="Helical" evidence="2">
    <location>
        <begin position="118"/>
        <end position="138"/>
    </location>
</feature>
<reference evidence="4" key="1">
    <citation type="journal article" date="2019" name="Int. J. Syst. Evol. Microbiol.">
        <title>The Global Catalogue of Microorganisms (GCM) 10K type strain sequencing project: providing services to taxonomists for standard genome sequencing and annotation.</title>
        <authorList>
            <consortium name="The Broad Institute Genomics Platform"/>
            <consortium name="The Broad Institute Genome Sequencing Center for Infectious Disease"/>
            <person name="Wu L."/>
            <person name="Ma J."/>
        </authorList>
    </citation>
    <scope>NUCLEOTIDE SEQUENCE [LARGE SCALE GENOMIC DNA]</scope>
    <source>
        <strain evidence="4">JCM 17687</strain>
    </source>
</reference>
<feature type="transmembrane region" description="Helical" evidence="2">
    <location>
        <begin position="45"/>
        <end position="65"/>
    </location>
</feature>
<keyword evidence="2" id="KW-1133">Transmembrane helix</keyword>
<keyword evidence="4" id="KW-1185">Reference proteome</keyword>
<name>A0ABP9JDX8_9MICO</name>
<feature type="transmembrane region" description="Helical" evidence="2">
    <location>
        <begin position="77"/>
        <end position="97"/>
    </location>
</feature>
<comment type="caution">
    <text evidence="3">The sequence shown here is derived from an EMBL/GenBank/DDBJ whole genome shotgun (WGS) entry which is preliminary data.</text>
</comment>
<evidence type="ECO:0000313" key="3">
    <source>
        <dbReference type="EMBL" id="GAA5028978.1"/>
    </source>
</evidence>
<dbReference type="RefSeq" id="WP_345507818.1">
    <property type="nucleotide sequence ID" value="NZ_BAABIW010000016.1"/>
</dbReference>
<accession>A0ABP9JDX8</accession>
<gene>
    <name evidence="3" type="ORF">GCM10023258_25060</name>
</gene>